<dbReference type="PANTHER" id="PTHR11122:SF13">
    <property type="entry name" value="GLUCOSE-6-PHOSPHATE 1-EPIMERASE"/>
    <property type="match status" value="1"/>
</dbReference>
<dbReference type="InterPro" id="IPR008183">
    <property type="entry name" value="Aldose_1/G6P_1-epimerase"/>
</dbReference>
<dbReference type="GO" id="GO:0016853">
    <property type="term" value="F:isomerase activity"/>
    <property type="evidence" value="ECO:0007669"/>
    <property type="project" value="InterPro"/>
</dbReference>
<gene>
    <name evidence="1" type="ORF">DES38_10143</name>
</gene>
<protein>
    <submittedName>
        <fullName evidence="1">Galactose mutarotase-like enzyme</fullName>
    </submittedName>
</protein>
<dbReference type="InterPro" id="IPR011013">
    <property type="entry name" value="Gal_mutarotase_sf_dom"/>
</dbReference>
<reference evidence="1 2" key="1">
    <citation type="submission" date="2018-05" db="EMBL/GenBank/DDBJ databases">
        <title>Genomic Encyclopedia of Type Strains, Phase IV (KMG-IV): sequencing the most valuable type-strain genomes for metagenomic binning, comparative biology and taxonomic classification.</title>
        <authorList>
            <person name="Goeker M."/>
        </authorList>
    </citation>
    <scope>NUCLEOTIDE SEQUENCE [LARGE SCALE GENOMIC DNA]</scope>
    <source>
        <strain evidence="1 2">DSM 22440</strain>
    </source>
</reference>
<dbReference type="PANTHER" id="PTHR11122">
    <property type="entry name" value="APOSPORY-ASSOCIATED PROTEIN C-RELATED"/>
    <property type="match status" value="1"/>
</dbReference>
<sequence>MYTITNFEKEMFKMYQLKSPNGESWITVCPERGGIIIEYGTKGKEKLYLNEASLFDRKRNIRGGIPVLFPIAGQLEEQAYHWEGKTYAMPNHGLARIHPWEVIETFSDETHAFISIRFESSLSTKAVYPFDFEVIFTYTLKDNQLYIHQTYRNHSETIMPIYPGLHPYFKADSKIVTVDHVKDTYHDYNTNETKPYPGKIDLTHLKEAVALENNHKHVNATVGDFDIQMTLGNAFRYTVLWTEENQSFVCVEPWTRKTGELNRKEALIEVEPKQAFETWVSFQVV</sequence>
<dbReference type="Gene3D" id="2.70.98.10">
    <property type="match status" value="1"/>
</dbReference>
<keyword evidence="2" id="KW-1185">Reference proteome</keyword>
<organism evidence="1 2">
    <name type="scientific">Streptohalobacillus salinus</name>
    <dbReference type="NCBI Taxonomy" id="621096"/>
    <lineage>
        <taxon>Bacteria</taxon>
        <taxon>Bacillati</taxon>
        <taxon>Bacillota</taxon>
        <taxon>Bacilli</taxon>
        <taxon>Bacillales</taxon>
        <taxon>Bacillaceae</taxon>
        <taxon>Streptohalobacillus</taxon>
    </lineage>
</organism>
<name>A0A2V3WHD5_9BACI</name>
<dbReference type="Pfam" id="PF01263">
    <property type="entry name" value="Aldose_epim"/>
    <property type="match status" value="1"/>
</dbReference>
<accession>A0A2V3WHD5</accession>
<dbReference type="Proteomes" id="UP000247922">
    <property type="component" value="Unassembled WGS sequence"/>
</dbReference>
<dbReference type="AlphaFoldDB" id="A0A2V3WHD5"/>
<dbReference type="EMBL" id="QJJR01000001">
    <property type="protein sequence ID" value="PXW92964.1"/>
    <property type="molecule type" value="Genomic_DNA"/>
</dbReference>
<dbReference type="GO" id="GO:0005975">
    <property type="term" value="P:carbohydrate metabolic process"/>
    <property type="evidence" value="ECO:0007669"/>
    <property type="project" value="InterPro"/>
</dbReference>
<proteinExistence type="predicted"/>
<evidence type="ECO:0000313" key="2">
    <source>
        <dbReference type="Proteomes" id="UP000247922"/>
    </source>
</evidence>
<dbReference type="RefSeq" id="WP_110250064.1">
    <property type="nucleotide sequence ID" value="NZ_QJJR01000001.1"/>
</dbReference>
<comment type="caution">
    <text evidence="1">The sequence shown here is derived from an EMBL/GenBank/DDBJ whole genome shotgun (WGS) entry which is preliminary data.</text>
</comment>
<dbReference type="GO" id="GO:0030246">
    <property type="term" value="F:carbohydrate binding"/>
    <property type="evidence" value="ECO:0007669"/>
    <property type="project" value="InterPro"/>
</dbReference>
<dbReference type="InterPro" id="IPR014718">
    <property type="entry name" value="GH-type_carb-bd"/>
</dbReference>
<dbReference type="OrthoDB" id="9795355at2"/>
<dbReference type="SUPFAM" id="SSF74650">
    <property type="entry name" value="Galactose mutarotase-like"/>
    <property type="match status" value="1"/>
</dbReference>
<evidence type="ECO:0000313" key="1">
    <source>
        <dbReference type="EMBL" id="PXW92964.1"/>
    </source>
</evidence>